<dbReference type="OMA" id="INPIFHF"/>
<dbReference type="PANTHER" id="PTHR11926">
    <property type="entry name" value="GLUCOSYL/GLUCURONOSYL TRANSFERASES"/>
    <property type="match status" value="1"/>
</dbReference>
<keyword evidence="4" id="KW-1185">Reference proteome</keyword>
<dbReference type="Gramene" id="ERM96693">
    <property type="protein sequence ID" value="ERM96693"/>
    <property type="gene ID" value="AMTR_s00001p00272860"/>
</dbReference>
<evidence type="ECO:0000256" key="1">
    <source>
        <dbReference type="ARBA" id="ARBA00009995"/>
    </source>
</evidence>
<dbReference type="GO" id="GO:0005737">
    <property type="term" value="C:cytoplasm"/>
    <property type="evidence" value="ECO:0000318"/>
    <property type="project" value="GO_Central"/>
</dbReference>
<dbReference type="OrthoDB" id="5835829at2759"/>
<dbReference type="AlphaFoldDB" id="W1NMJ4"/>
<dbReference type="PANTHER" id="PTHR11926:SF1441">
    <property type="entry name" value="GLYCOSYLTRANSFERASE"/>
    <property type="match status" value="1"/>
</dbReference>
<dbReference type="SUPFAM" id="SSF53756">
    <property type="entry name" value="UDP-Glycosyltransferase/glycogen phosphorylase"/>
    <property type="match status" value="1"/>
</dbReference>
<dbReference type="GO" id="GO:0080043">
    <property type="term" value="F:quercetin 3-O-glucosyltransferase activity"/>
    <property type="evidence" value="ECO:0000318"/>
    <property type="project" value="GO_Central"/>
</dbReference>
<dbReference type="GO" id="GO:0080044">
    <property type="term" value="F:quercetin 7-O-glucosyltransferase activity"/>
    <property type="evidence" value="ECO:0000318"/>
    <property type="project" value="GO_Central"/>
</dbReference>
<name>W1NMJ4_AMBTC</name>
<sequence length="237" mass="26235">MHIMLVFLSAQGHLNPVLQFAGHLASRGITITLATTTTGRERILKGGMGAAVEAEGTIKFEFFSDGWDSRVPNVNLDDYMDKLEMLGRESLASLVEELAANGRQVTYIVTSPFTPWVVDVAKKLEIPCSVLWIQSSLVYSYYYRVFGGSGSNGEVPINLPGLPELNLEDLPSLSLPSNPYKTFPRIITQLYARLGDVRMVLGNSFDNLEPEEIRFVEGLHPIRLVGSLVPQVLLERP</sequence>
<dbReference type="HOGENOM" id="CLU_001724_10_0_1"/>
<evidence type="ECO:0000313" key="4">
    <source>
        <dbReference type="Proteomes" id="UP000017836"/>
    </source>
</evidence>
<gene>
    <name evidence="3" type="ORF">AMTR_s00001p00272860</name>
</gene>
<proteinExistence type="inferred from homology"/>
<protein>
    <recommendedName>
        <fullName evidence="2">Glycosyltransferase N-terminal domain-containing protein</fullName>
    </recommendedName>
</protein>
<feature type="domain" description="Glycosyltransferase N-terminal" evidence="2">
    <location>
        <begin position="3"/>
        <end position="124"/>
    </location>
</feature>
<reference evidence="4" key="1">
    <citation type="journal article" date="2013" name="Science">
        <title>The Amborella genome and the evolution of flowering plants.</title>
        <authorList>
            <consortium name="Amborella Genome Project"/>
        </authorList>
    </citation>
    <scope>NUCLEOTIDE SEQUENCE [LARGE SCALE GENOMIC DNA]</scope>
</reference>
<accession>W1NMJ4</accession>
<comment type="similarity">
    <text evidence="1">Belongs to the UDP-glycosyltransferase family.</text>
</comment>
<dbReference type="InterPro" id="IPR058980">
    <property type="entry name" value="Glyco_transf_N"/>
</dbReference>
<evidence type="ECO:0000313" key="3">
    <source>
        <dbReference type="EMBL" id="ERM96693.1"/>
    </source>
</evidence>
<dbReference type="Gene3D" id="3.40.50.2000">
    <property type="entry name" value="Glycogen Phosphorylase B"/>
    <property type="match status" value="1"/>
</dbReference>
<dbReference type="eggNOG" id="KOG1192">
    <property type="taxonomic scope" value="Eukaryota"/>
</dbReference>
<dbReference type="Pfam" id="PF26168">
    <property type="entry name" value="Glyco_transf_N"/>
    <property type="match status" value="1"/>
</dbReference>
<dbReference type="EMBL" id="KI397142">
    <property type="protein sequence ID" value="ERM96693.1"/>
    <property type="molecule type" value="Genomic_DNA"/>
</dbReference>
<evidence type="ECO:0000259" key="2">
    <source>
        <dbReference type="Pfam" id="PF26168"/>
    </source>
</evidence>
<organism evidence="3 4">
    <name type="scientific">Amborella trichopoda</name>
    <dbReference type="NCBI Taxonomy" id="13333"/>
    <lineage>
        <taxon>Eukaryota</taxon>
        <taxon>Viridiplantae</taxon>
        <taxon>Streptophyta</taxon>
        <taxon>Embryophyta</taxon>
        <taxon>Tracheophyta</taxon>
        <taxon>Spermatophyta</taxon>
        <taxon>Magnoliopsida</taxon>
        <taxon>Amborellales</taxon>
        <taxon>Amborellaceae</taxon>
        <taxon>Amborella</taxon>
    </lineage>
</organism>
<dbReference type="Proteomes" id="UP000017836">
    <property type="component" value="Unassembled WGS sequence"/>
</dbReference>